<dbReference type="EMBL" id="QMEY01000010">
    <property type="protein sequence ID" value="RBQ17730.1"/>
    <property type="molecule type" value="Genomic_DNA"/>
</dbReference>
<protein>
    <recommendedName>
        <fullName evidence="4">Glycosyltransferase RgtA/B/C/D-like domain-containing protein</fullName>
    </recommendedName>
</protein>
<gene>
    <name evidence="2" type="ORF">DP939_22935</name>
</gene>
<accession>A0A366LVW3</accession>
<keyword evidence="3" id="KW-1185">Reference proteome</keyword>
<keyword evidence="1" id="KW-1133">Transmembrane helix</keyword>
<feature type="transmembrane region" description="Helical" evidence="1">
    <location>
        <begin position="110"/>
        <end position="129"/>
    </location>
</feature>
<dbReference type="AlphaFoldDB" id="A0A366LVW3"/>
<sequence>MGLSVGLIIYMLLRRKGVSDVIAAIAIAPQLLDASFLRLEHAILSDALFILLVVAGVVALLWPMHLTVRHVLLAGLLLGSASVVRTIALPLICLIILCLALGRSVGWRRLGIFAAAAMLPIAGHGVWFLQAHGSFSLTGGNTGALLWARVMTFADCSIINPPADEAAFCPNGIVKDAASEYVWDPGSALNRYAGDTEMRDRLAARFALRAILAQPLDYLWNVTQDTSIAFALTPIAHPKRTTPAYGFGLGSWVTPDNPLLDSVRERYDPAIGTLRSVDPYASILVRYQYVGYLHGPLKLLIVLVGTAGLVCRPRRALVPWAAGMFLLVGPVMVLDFDHRYVLPAIPLLSLAAALAVHDLLGLWRKKSS</sequence>
<dbReference type="Proteomes" id="UP000253303">
    <property type="component" value="Unassembled WGS sequence"/>
</dbReference>
<evidence type="ECO:0008006" key="4">
    <source>
        <dbReference type="Google" id="ProtNLM"/>
    </source>
</evidence>
<feature type="transmembrane region" description="Helical" evidence="1">
    <location>
        <begin position="47"/>
        <end position="65"/>
    </location>
</feature>
<evidence type="ECO:0000256" key="1">
    <source>
        <dbReference type="SAM" id="Phobius"/>
    </source>
</evidence>
<name>A0A366LVW3_9ACTN</name>
<feature type="transmembrane region" description="Helical" evidence="1">
    <location>
        <begin position="340"/>
        <end position="363"/>
    </location>
</feature>
<feature type="transmembrane region" description="Helical" evidence="1">
    <location>
        <begin position="317"/>
        <end position="334"/>
    </location>
</feature>
<reference evidence="2 3" key="1">
    <citation type="submission" date="2018-06" db="EMBL/GenBank/DDBJ databases">
        <title>Sphaerisporangium craniellae sp. nov., isolated from a marine sponge in the South China Sea.</title>
        <authorList>
            <person name="Li L."/>
        </authorList>
    </citation>
    <scope>NUCLEOTIDE SEQUENCE [LARGE SCALE GENOMIC DNA]</scope>
    <source>
        <strain evidence="2 3">LHW63015</strain>
    </source>
</reference>
<feature type="transmembrane region" description="Helical" evidence="1">
    <location>
        <begin position="289"/>
        <end position="310"/>
    </location>
</feature>
<proteinExistence type="predicted"/>
<keyword evidence="1" id="KW-0472">Membrane</keyword>
<keyword evidence="1" id="KW-0812">Transmembrane</keyword>
<comment type="caution">
    <text evidence="2">The sequence shown here is derived from an EMBL/GenBank/DDBJ whole genome shotgun (WGS) entry which is preliminary data.</text>
</comment>
<organism evidence="2 3">
    <name type="scientific">Spongiactinospora rosea</name>
    <dbReference type="NCBI Taxonomy" id="2248750"/>
    <lineage>
        <taxon>Bacteria</taxon>
        <taxon>Bacillati</taxon>
        <taxon>Actinomycetota</taxon>
        <taxon>Actinomycetes</taxon>
        <taxon>Streptosporangiales</taxon>
        <taxon>Streptosporangiaceae</taxon>
        <taxon>Spongiactinospora</taxon>
    </lineage>
</organism>
<feature type="transmembrane region" description="Helical" evidence="1">
    <location>
        <begin position="71"/>
        <end position="98"/>
    </location>
</feature>
<evidence type="ECO:0000313" key="2">
    <source>
        <dbReference type="EMBL" id="RBQ17730.1"/>
    </source>
</evidence>
<evidence type="ECO:0000313" key="3">
    <source>
        <dbReference type="Proteomes" id="UP000253303"/>
    </source>
</evidence>